<dbReference type="PANTHER" id="PTHR10218">
    <property type="entry name" value="GTP-BINDING PROTEIN ALPHA SUBUNIT"/>
    <property type="match status" value="1"/>
</dbReference>
<evidence type="ECO:0000313" key="7">
    <source>
        <dbReference type="Proteomes" id="UP000544095"/>
    </source>
</evidence>
<dbReference type="GO" id="GO:0005737">
    <property type="term" value="C:cytoplasm"/>
    <property type="evidence" value="ECO:0007669"/>
    <property type="project" value="TreeGrafter"/>
</dbReference>
<comment type="caution">
    <text evidence="6">The sequence shown here is derived from an EMBL/GenBank/DDBJ whole genome shotgun (WGS) entry which is preliminary data.</text>
</comment>
<reference evidence="6 7" key="1">
    <citation type="submission" date="2020-05" db="EMBL/GenBank/DDBJ databases">
        <title>Identification and distribution of gene clusters putatively required for synthesis of sphingolipid metabolism inhibitors in phylogenetically diverse species of the filamentous fungus Fusarium.</title>
        <authorList>
            <person name="Kim H.-S."/>
            <person name="Busman M."/>
            <person name="Brown D.W."/>
            <person name="Divon H."/>
            <person name="Uhlig S."/>
            <person name="Proctor R.H."/>
        </authorList>
    </citation>
    <scope>NUCLEOTIDE SEQUENCE [LARGE SCALE GENOMIC DNA]</scope>
    <source>
        <strain evidence="6 7">NRRL 25211</strain>
    </source>
</reference>
<accession>A0A8H5PMG4</accession>
<dbReference type="GO" id="GO:0007188">
    <property type="term" value="P:adenylate cyclase-modulating G protein-coupled receptor signaling pathway"/>
    <property type="evidence" value="ECO:0007669"/>
    <property type="project" value="TreeGrafter"/>
</dbReference>
<dbReference type="EMBL" id="JAAOAR010000144">
    <property type="protein sequence ID" value="KAF5599651.1"/>
    <property type="molecule type" value="Genomic_DNA"/>
</dbReference>
<keyword evidence="7" id="KW-1185">Reference proteome</keyword>
<evidence type="ECO:0000256" key="2">
    <source>
        <dbReference type="ARBA" id="ARBA00022741"/>
    </source>
</evidence>
<dbReference type="SUPFAM" id="SSF52540">
    <property type="entry name" value="P-loop containing nucleoside triphosphate hydrolases"/>
    <property type="match status" value="1"/>
</dbReference>
<dbReference type="GO" id="GO:0003924">
    <property type="term" value="F:GTPase activity"/>
    <property type="evidence" value="ECO:0007669"/>
    <property type="project" value="InterPro"/>
</dbReference>
<sequence length="442" mass="50691">MDCEKDSHYKNTSGVDQDSLKCPKQNTGQEAGSQHIRAESKPARWWEGICAPPSKSMISPESSSLGEEGLLPLPSYPAEAEARTRAIDRYLATESQKSKRQLKIILFGDEHEMNFFLKQARVFEIPLSSDERANVGVEVRRSVASICRECLYIIDEYICIPEWIKAHPVLGRVKDIMSREHEDEETVESMVSLYCDEELRFVLKQYGHNLEDIERRLLDDRFPHILTCPCTASGSLSSLLKRVFAPEYVPTEHDWFHFDQRRLGRVAQEALIHRDYHTLRLLQITDRSTQRRKWIHILVDDAACLVFICDLALYDQSLLEDETVNRLREYLILFDSLVNSKWFTQTPFFVVLSNASAFRKKIVHSPLSKWFPQYAGGSDGDAALKFMEDQFRGLAKAEQNVYIYAADIHSAEDVMAAIETMENASLSGVLKQFDRIPAGREC</sequence>
<dbReference type="GO" id="GO:0031683">
    <property type="term" value="F:G-protein beta/gamma-subunit complex binding"/>
    <property type="evidence" value="ECO:0007669"/>
    <property type="project" value="InterPro"/>
</dbReference>
<organism evidence="6 7">
    <name type="scientific">Fusarium pseudoanthophilum</name>
    <dbReference type="NCBI Taxonomy" id="48495"/>
    <lineage>
        <taxon>Eukaryota</taxon>
        <taxon>Fungi</taxon>
        <taxon>Dikarya</taxon>
        <taxon>Ascomycota</taxon>
        <taxon>Pezizomycotina</taxon>
        <taxon>Sordariomycetes</taxon>
        <taxon>Hypocreomycetidae</taxon>
        <taxon>Hypocreales</taxon>
        <taxon>Nectriaceae</taxon>
        <taxon>Fusarium</taxon>
        <taxon>Fusarium fujikuroi species complex</taxon>
    </lineage>
</organism>
<dbReference type="GO" id="GO:0001664">
    <property type="term" value="F:G protein-coupled receptor binding"/>
    <property type="evidence" value="ECO:0007669"/>
    <property type="project" value="TreeGrafter"/>
</dbReference>
<keyword evidence="2" id="KW-0547">Nucleotide-binding</keyword>
<dbReference type="InterPro" id="IPR027417">
    <property type="entry name" value="P-loop_NTPase"/>
</dbReference>
<evidence type="ECO:0000256" key="1">
    <source>
        <dbReference type="ARBA" id="ARBA00022723"/>
    </source>
</evidence>
<dbReference type="PANTHER" id="PTHR10218:SF302">
    <property type="entry name" value="GUANINE NUCLEOTIDE-BINDING PROTEIN ALPHA-5 SUBUNIT"/>
    <property type="match status" value="1"/>
</dbReference>
<name>A0A8H5PMG4_9HYPO</name>
<evidence type="ECO:0000256" key="3">
    <source>
        <dbReference type="ARBA" id="ARBA00023134"/>
    </source>
</evidence>
<evidence type="ECO:0000256" key="5">
    <source>
        <dbReference type="SAM" id="MobiDB-lite"/>
    </source>
</evidence>
<protein>
    <submittedName>
        <fullName evidence="6">Guanine nucleotide-binding alpha-3 subunit</fullName>
    </submittedName>
</protein>
<evidence type="ECO:0000256" key="4">
    <source>
        <dbReference type="ARBA" id="ARBA00023224"/>
    </source>
</evidence>
<dbReference type="Proteomes" id="UP000544095">
    <property type="component" value="Unassembled WGS sequence"/>
</dbReference>
<keyword evidence="3" id="KW-0342">GTP-binding</keyword>
<dbReference type="Gene3D" id="3.40.50.300">
    <property type="entry name" value="P-loop containing nucleotide triphosphate hydrolases"/>
    <property type="match status" value="1"/>
</dbReference>
<dbReference type="AlphaFoldDB" id="A0A8H5PMG4"/>
<evidence type="ECO:0000313" key="6">
    <source>
        <dbReference type="EMBL" id="KAF5599651.1"/>
    </source>
</evidence>
<dbReference type="PROSITE" id="PS51882">
    <property type="entry name" value="G_ALPHA"/>
    <property type="match status" value="1"/>
</dbReference>
<keyword evidence="4" id="KW-0807">Transducer</keyword>
<dbReference type="GO" id="GO:0005834">
    <property type="term" value="C:heterotrimeric G-protein complex"/>
    <property type="evidence" value="ECO:0007669"/>
    <property type="project" value="TreeGrafter"/>
</dbReference>
<dbReference type="InterPro" id="IPR001019">
    <property type="entry name" value="Gprotein_alpha_su"/>
</dbReference>
<gene>
    <name evidence="6" type="ORF">FPANT_3183</name>
</gene>
<dbReference type="GO" id="GO:0046872">
    <property type="term" value="F:metal ion binding"/>
    <property type="evidence" value="ECO:0007669"/>
    <property type="project" value="UniProtKB-KW"/>
</dbReference>
<dbReference type="PRINTS" id="PR00318">
    <property type="entry name" value="GPROTEINA"/>
</dbReference>
<dbReference type="FunFam" id="3.40.50.300:FF:000720">
    <property type="entry name" value="Guanine nucleotide-binding protein G(k) subunit alpha"/>
    <property type="match status" value="1"/>
</dbReference>
<dbReference type="Pfam" id="PF00503">
    <property type="entry name" value="G-alpha"/>
    <property type="match status" value="1"/>
</dbReference>
<keyword evidence="1" id="KW-0479">Metal-binding</keyword>
<feature type="region of interest" description="Disordered" evidence="5">
    <location>
        <begin position="1"/>
        <end position="40"/>
    </location>
</feature>
<dbReference type="GO" id="GO:0005525">
    <property type="term" value="F:GTP binding"/>
    <property type="evidence" value="ECO:0007669"/>
    <property type="project" value="UniProtKB-KW"/>
</dbReference>
<dbReference type="SMART" id="SM00275">
    <property type="entry name" value="G_alpha"/>
    <property type="match status" value="1"/>
</dbReference>
<proteinExistence type="predicted"/>